<evidence type="ECO:0000313" key="4">
    <source>
        <dbReference type="Ensembl" id="ENSPNAP00000009051.2"/>
    </source>
</evidence>
<dbReference type="SUPFAM" id="SSF50814">
    <property type="entry name" value="Lipocalins"/>
    <property type="match status" value="1"/>
</dbReference>
<reference evidence="4" key="2">
    <citation type="submission" date="2025-05" db="UniProtKB">
        <authorList>
            <consortium name="Ensembl"/>
        </authorList>
    </citation>
    <scope>IDENTIFICATION</scope>
</reference>
<keyword evidence="2" id="KW-0813">Transport</keyword>
<dbReference type="InterPro" id="IPR000463">
    <property type="entry name" value="Fatty_acid-bd"/>
</dbReference>
<dbReference type="InterPro" id="IPR012674">
    <property type="entry name" value="Calycin"/>
</dbReference>
<dbReference type="InterPro" id="IPR031259">
    <property type="entry name" value="ILBP"/>
</dbReference>
<dbReference type="Ensembl" id="ENSPNAT00000064423.1">
    <property type="protein sequence ID" value="ENSPNAP00000068757.1"/>
    <property type="gene ID" value="ENSPNAG00000036907.1"/>
</dbReference>
<dbReference type="AlphaFoldDB" id="A0A3B4CDU8"/>
<dbReference type="FunFam" id="2.40.128.20:FF:000001">
    <property type="entry name" value="Fatty acid-binding protein, adipocyte"/>
    <property type="match status" value="1"/>
</dbReference>
<comment type="similarity">
    <text evidence="1 2">Belongs to the calycin superfamily. Fatty-acid binding protein (FABP) family.</text>
</comment>
<dbReference type="STRING" id="42514.ENSPNAP00000009051"/>
<dbReference type="PROSITE" id="PS00214">
    <property type="entry name" value="FABP"/>
    <property type="match status" value="1"/>
</dbReference>
<dbReference type="PRINTS" id="PR00178">
    <property type="entry name" value="FATTYACIDBP"/>
</dbReference>
<dbReference type="Ensembl" id="ENSPNAT00000035162.2">
    <property type="protein sequence ID" value="ENSPNAP00000009051.2"/>
    <property type="gene ID" value="ENSPNAG00000036907.1"/>
</dbReference>
<dbReference type="Ensembl" id="ENSPNAT00000079328.1">
    <property type="protein sequence ID" value="ENSPNAP00000064905.1"/>
    <property type="gene ID" value="ENSPNAG00000036907.1"/>
</dbReference>
<proteinExistence type="inferred from homology"/>
<organism evidence="4 5">
    <name type="scientific">Pygocentrus nattereri</name>
    <name type="common">Red-bellied piranha</name>
    <dbReference type="NCBI Taxonomy" id="42514"/>
    <lineage>
        <taxon>Eukaryota</taxon>
        <taxon>Metazoa</taxon>
        <taxon>Chordata</taxon>
        <taxon>Craniata</taxon>
        <taxon>Vertebrata</taxon>
        <taxon>Euteleostomi</taxon>
        <taxon>Actinopterygii</taxon>
        <taxon>Neopterygii</taxon>
        <taxon>Teleostei</taxon>
        <taxon>Ostariophysi</taxon>
        <taxon>Characiformes</taxon>
        <taxon>Characoidei</taxon>
        <taxon>Pygocentrus</taxon>
    </lineage>
</organism>
<dbReference type="Pfam" id="PF00061">
    <property type="entry name" value="Lipocalin"/>
    <property type="match status" value="1"/>
</dbReference>
<evidence type="ECO:0000313" key="5">
    <source>
        <dbReference type="Proteomes" id="UP001501920"/>
    </source>
</evidence>
<dbReference type="Gene3D" id="2.40.128.20">
    <property type="match status" value="1"/>
</dbReference>
<feature type="domain" description="Cytosolic fatty-acid binding proteins" evidence="3">
    <location>
        <begin position="6"/>
        <end position="23"/>
    </location>
</feature>
<dbReference type="GeneTree" id="ENSGT00940000156713"/>
<dbReference type="PANTHER" id="PTHR11955">
    <property type="entry name" value="FATTY ACID BINDING PROTEIN"/>
    <property type="match status" value="1"/>
</dbReference>
<dbReference type="Proteomes" id="UP001501920">
    <property type="component" value="Chromosome 4"/>
</dbReference>
<sequence length="132" mass="15197">MEAFFGNWKLVSSENFEEYMRTIGWAEEVVQIGNIVTPVLSIYQDGEKLVMKLKTSVFSSEKSFVLGEEFDENFAGQKYRSVINLDDGKLVQTQKWDGKMTVQTRKIQDGKMILTLSYKDTVAVRTYEKMAD</sequence>
<protein>
    <recommendedName>
        <fullName evidence="3">Cytosolic fatty-acid binding proteins domain-containing protein</fullName>
    </recommendedName>
</protein>
<keyword evidence="5" id="KW-1185">Reference proteome</keyword>
<evidence type="ECO:0000256" key="2">
    <source>
        <dbReference type="RuleBase" id="RU003696"/>
    </source>
</evidence>
<evidence type="ECO:0000259" key="3">
    <source>
        <dbReference type="PROSITE" id="PS00214"/>
    </source>
</evidence>
<reference evidence="4 5" key="1">
    <citation type="submission" date="2020-10" db="EMBL/GenBank/DDBJ databases">
        <title>Pygocentrus nattereri (red-bellied piranha) genome, fPygNat1, primary haplotype.</title>
        <authorList>
            <person name="Myers G."/>
            <person name="Meyer A."/>
            <person name="Karagic N."/>
            <person name="Pippel M."/>
            <person name="Winkler S."/>
            <person name="Tracey A."/>
            <person name="Wood J."/>
            <person name="Formenti G."/>
            <person name="Howe K."/>
            <person name="Fedrigo O."/>
            <person name="Jarvis E.D."/>
        </authorList>
    </citation>
    <scope>NUCLEOTIDE SEQUENCE [LARGE SCALE GENOMIC DNA]</scope>
</reference>
<dbReference type="GO" id="GO:0008289">
    <property type="term" value="F:lipid binding"/>
    <property type="evidence" value="ECO:0007669"/>
    <property type="project" value="InterPro"/>
</dbReference>
<accession>A0A3B4CDU8</accession>
<evidence type="ECO:0000256" key="1">
    <source>
        <dbReference type="ARBA" id="ARBA00008390"/>
    </source>
</evidence>
<dbReference type="InterPro" id="IPR000566">
    <property type="entry name" value="Lipocln_cytosolic_FA-bd_dom"/>
</dbReference>
<name>A0A3B4CDU8_PYGNA</name>